<dbReference type="Pfam" id="PF06477">
    <property type="entry name" value="DUF1091"/>
    <property type="match status" value="1"/>
</dbReference>
<evidence type="ECO:0000313" key="2">
    <source>
        <dbReference type="RefSeq" id="XP_017037359.1"/>
    </source>
</evidence>
<proteinExistence type="predicted"/>
<dbReference type="OrthoDB" id="7727171at2759"/>
<evidence type="ECO:0008006" key="3">
    <source>
        <dbReference type="Google" id="ProtNLM"/>
    </source>
</evidence>
<dbReference type="GeneID" id="108085316"/>
<dbReference type="RefSeq" id="XP_017037359.1">
    <property type="nucleotide sequence ID" value="XM_017181870.1"/>
</dbReference>
<dbReference type="AlphaFoldDB" id="A0A6P4JRQ7"/>
<dbReference type="SMART" id="SM00697">
    <property type="entry name" value="DM8"/>
    <property type="match status" value="1"/>
</dbReference>
<dbReference type="InterPro" id="IPR010512">
    <property type="entry name" value="DUF1091"/>
</dbReference>
<dbReference type="PANTHER" id="PTHR20898:SF0">
    <property type="entry name" value="DAEDALUS ON 3-RELATED"/>
    <property type="match status" value="1"/>
</dbReference>
<evidence type="ECO:0000313" key="1">
    <source>
        <dbReference type="Proteomes" id="UP001652661"/>
    </source>
</evidence>
<name>A0A6P4JRQ7_DROKI</name>
<reference evidence="2" key="1">
    <citation type="submission" date="2025-08" db="UniProtKB">
        <authorList>
            <consortium name="RefSeq"/>
        </authorList>
    </citation>
    <scope>IDENTIFICATION</scope>
    <source>
        <strain evidence="2">14028-0561.14</strain>
        <tissue evidence="2">Whole fly</tissue>
    </source>
</reference>
<protein>
    <recommendedName>
        <fullName evidence="3">MD-2-related lipid-recognition domain-containing protein</fullName>
    </recommendedName>
</protein>
<sequence>MFIKAFLLADSRFEFTNINCTSYEKRIAEFEYCYLKSINRSYKYLSGKLKVYEIPLPNMKVNFVLWKRLNGYKPFLYNVTVDLCKFLATPKSSPVVKFVYESYVTFSNFNHSCPFNNDLYVEKLPVDFMNHRLTKILPFPEGDYLFEFLWFRSRSVIGSAKIYCTVS</sequence>
<dbReference type="PANTHER" id="PTHR20898">
    <property type="entry name" value="DAEDALUS ON 3-RELATED-RELATED"/>
    <property type="match status" value="1"/>
</dbReference>
<keyword evidence="1" id="KW-1185">Reference proteome</keyword>
<gene>
    <name evidence="2" type="primary">LOC108085316</name>
</gene>
<dbReference type="Proteomes" id="UP001652661">
    <property type="component" value="Chromosome 3R"/>
</dbReference>
<accession>A0A6P4JRQ7</accession>
<organism evidence="1 2">
    <name type="scientific">Drosophila kikkawai</name>
    <name type="common">Fruit fly</name>
    <dbReference type="NCBI Taxonomy" id="30033"/>
    <lineage>
        <taxon>Eukaryota</taxon>
        <taxon>Metazoa</taxon>
        <taxon>Ecdysozoa</taxon>
        <taxon>Arthropoda</taxon>
        <taxon>Hexapoda</taxon>
        <taxon>Insecta</taxon>
        <taxon>Pterygota</taxon>
        <taxon>Neoptera</taxon>
        <taxon>Endopterygota</taxon>
        <taxon>Diptera</taxon>
        <taxon>Brachycera</taxon>
        <taxon>Muscomorpha</taxon>
        <taxon>Ephydroidea</taxon>
        <taxon>Drosophilidae</taxon>
        <taxon>Drosophila</taxon>
        <taxon>Sophophora</taxon>
    </lineage>
</organism>